<dbReference type="SUPFAM" id="SSF51004">
    <property type="entry name" value="C-terminal (heme d1) domain of cytochrome cd1-nitrite reductase"/>
    <property type="match status" value="1"/>
</dbReference>
<dbReference type="AlphaFoldDB" id="A0A5K1U7G6"/>
<dbReference type="InterPro" id="IPR011048">
    <property type="entry name" value="Haem_d1_sf"/>
</dbReference>
<sequence>MEFHTNFPSHLIYTKLPCTPLSITCNEDCTEAYICDELGTLLIFDITNQKVLYRTQLPDGAVQLQISPKGEYLFVLCFNSVRNRILYIYRVIRPFRLIEIDVIPNIFAIALLSDCSTSPIDFAALCDDFESVTRYYYGNTANKSYEIVSQKRLPFKARYFISNSNYSQICAASLKELMILSSNLITIKKEDLPYIVAGVAFSGNELFTLAGCSLKCLEDEKRDIFLPFGMPMVVQSHKIHIIAADRNKLYGIDTKSGKIYFATHLPDKVLIRSVHTNEKMSTFAIQLTGQPVLISIISTEAIRSRAGLLNPIELKETIKLVFSNIPETELFRAIAEAPVSVPTSSFSVYVGNFNEISADDVKEVFQQNFGGVIKVRPKTGHCFVDFKDDTSMRNALSKEKISVKGHDVFIKVAQKNANAKR</sequence>
<dbReference type="PROSITE" id="PS50102">
    <property type="entry name" value="RRM"/>
    <property type="match status" value="1"/>
</dbReference>
<dbReference type="SMART" id="SM00360">
    <property type="entry name" value="RRM"/>
    <property type="match status" value="1"/>
</dbReference>
<dbReference type="OMA" id="CCDINCT"/>
<dbReference type="VEuPathDB" id="AmoebaDB:EHI8A_041300"/>
<dbReference type="Proteomes" id="UP000078387">
    <property type="component" value="Unassembled WGS sequence"/>
</dbReference>
<evidence type="ECO:0000313" key="4">
    <source>
        <dbReference type="Proteomes" id="UP000078387"/>
    </source>
</evidence>
<feature type="domain" description="RRM" evidence="2">
    <location>
        <begin position="346"/>
        <end position="415"/>
    </location>
</feature>
<reference evidence="3 4" key="1">
    <citation type="submission" date="2016-05" db="EMBL/GenBank/DDBJ databases">
        <title>First whole genome sequencing of Entamoeba histolytica HM1:IMSS-clone-6.</title>
        <authorList>
            <person name="Mukherjee Avik.K."/>
            <person name="Izumyama S."/>
            <person name="Nakada-Tsukui K."/>
            <person name="Nozaki T."/>
        </authorList>
    </citation>
    <scope>NUCLEOTIDE SEQUENCE [LARGE SCALE GENOMIC DNA]</scope>
    <source>
        <strain evidence="3 4">HM1:IMSS clone 6</strain>
    </source>
</reference>
<dbReference type="Pfam" id="PF00076">
    <property type="entry name" value="RRM_1"/>
    <property type="match status" value="1"/>
</dbReference>
<dbReference type="VEuPathDB" id="AmoebaDB:KM1_016250"/>
<proteinExistence type="predicted"/>
<dbReference type="GO" id="GO:0003723">
    <property type="term" value="F:RNA binding"/>
    <property type="evidence" value="ECO:0007669"/>
    <property type="project" value="UniProtKB-UniRule"/>
</dbReference>
<dbReference type="CDD" id="cd00590">
    <property type="entry name" value="RRM_SF"/>
    <property type="match status" value="1"/>
</dbReference>
<evidence type="ECO:0000259" key="2">
    <source>
        <dbReference type="PROSITE" id="PS50102"/>
    </source>
</evidence>
<dbReference type="VEuPathDB" id="AmoebaDB:EHI5A_074640"/>
<gene>
    <name evidence="3" type="ORF">CL6EHI_049380</name>
</gene>
<protein>
    <recommendedName>
        <fullName evidence="2">RRM domain-containing protein</fullName>
    </recommendedName>
</protein>
<dbReference type="InterPro" id="IPR000504">
    <property type="entry name" value="RRM_dom"/>
</dbReference>
<comment type="caution">
    <text evidence="3">The sequence shown here is derived from an EMBL/GenBank/DDBJ whole genome shotgun (WGS) entry which is preliminary data.</text>
</comment>
<accession>A0A5K1U7G6</accession>
<dbReference type="Gene3D" id="3.30.70.330">
    <property type="match status" value="1"/>
</dbReference>
<dbReference type="InterPro" id="IPR035979">
    <property type="entry name" value="RBD_domain_sf"/>
</dbReference>
<name>A0A5K1U7G6_ENTHI</name>
<dbReference type="SUPFAM" id="SSF54928">
    <property type="entry name" value="RNA-binding domain, RBD"/>
    <property type="match status" value="1"/>
</dbReference>
<organism evidence="3 4">
    <name type="scientific">Entamoeba histolytica</name>
    <dbReference type="NCBI Taxonomy" id="5759"/>
    <lineage>
        <taxon>Eukaryota</taxon>
        <taxon>Amoebozoa</taxon>
        <taxon>Evosea</taxon>
        <taxon>Archamoebae</taxon>
        <taxon>Mastigamoebida</taxon>
        <taxon>Entamoebidae</taxon>
        <taxon>Entamoeba</taxon>
    </lineage>
</organism>
<evidence type="ECO:0000313" key="3">
    <source>
        <dbReference type="EMBL" id="GAT92224.1"/>
    </source>
</evidence>
<dbReference type="VEuPathDB" id="AmoebaDB:EHI_049380"/>
<keyword evidence="1" id="KW-0694">RNA-binding</keyword>
<evidence type="ECO:0000256" key="1">
    <source>
        <dbReference type="PROSITE-ProRule" id="PRU00176"/>
    </source>
</evidence>
<dbReference type="EMBL" id="BDEQ01000001">
    <property type="protein sequence ID" value="GAT92224.1"/>
    <property type="molecule type" value="Genomic_DNA"/>
</dbReference>
<dbReference type="VEuPathDB" id="AmoebaDB:EHI7A_042690"/>
<dbReference type="InterPro" id="IPR012677">
    <property type="entry name" value="Nucleotide-bd_a/b_plait_sf"/>
</dbReference>